<evidence type="ECO:0000256" key="13">
    <source>
        <dbReference type="RuleBase" id="RU003983"/>
    </source>
</evidence>
<evidence type="ECO:0000256" key="6">
    <source>
        <dbReference type="ARBA" id="ARBA00022824"/>
    </source>
</evidence>
<feature type="transmembrane region" description="Helical" evidence="14">
    <location>
        <begin position="171"/>
        <end position="191"/>
    </location>
</feature>
<feature type="active site" evidence="11">
    <location>
        <position position="275"/>
    </location>
</feature>
<dbReference type="EMBL" id="JAATJA010000004">
    <property type="protein sequence ID" value="NJB69175.1"/>
    <property type="molecule type" value="Genomic_DNA"/>
</dbReference>
<evidence type="ECO:0000256" key="14">
    <source>
        <dbReference type="SAM" id="Phobius"/>
    </source>
</evidence>
<evidence type="ECO:0000259" key="16">
    <source>
        <dbReference type="Pfam" id="PF16491"/>
    </source>
</evidence>
<dbReference type="Pfam" id="PF01435">
    <property type="entry name" value="Peptidase_M48"/>
    <property type="match status" value="1"/>
</dbReference>
<dbReference type="GO" id="GO:0046872">
    <property type="term" value="F:metal ion binding"/>
    <property type="evidence" value="ECO:0007669"/>
    <property type="project" value="UniProtKB-KW"/>
</dbReference>
<feature type="domain" description="Peptidase M48" evidence="15">
    <location>
        <begin position="209"/>
        <end position="409"/>
    </location>
</feature>
<dbReference type="PANTHER" id="PTHR10120">
    <property type="entry name" value="CAAX PRENYL PROTEASE 1"/>
    <property type="match status" value="1"/>
</dbReference>
<dbReference type="GO" id="GO:0004222">
    <property type="term" value="F:metalloendopeptidase activity"/>
    <property type="evidence" value="ECO:0007669"/>
    <property type="project" value="InterPro"/>
</dbReference>
<keyword evidence="3 14" id="KW-0812">Transmembrane</keyword>
<feature type="binding site" evidence="12">
    <location>
        <position position="278"/>
    </location>
    <ligand>
        <name>Zn(2+)</name>
        <dbReference type="ChEBI" id="CHEBI:29105"/>
        <note>catalytic</note>
    </ligand>
</feature>
<dbReference type="GO" id="GO:0071586">
    <property type="term" value="P:CAAX-box protein processing"/>
    <property type="evidence" value="ECO:0007669"/>
    <property type="project" value="InterPro"/>
</dbReference>
<keyword evidence="18" id="KW-1185">Reference proteome</keyword>
<evidence type="ECO:0000256" key="12">
    <source>
        <dbReference type="PIRSR" id="PIRSR627057-2"/>
    </source>
</evidence>
<evidence type="ECO:0000256" key="11">
    <source>
        <dbReference type="PIRSR" id="PIRSR627057-1"/>
    </source>
</evidence>
<keyword evidence="7 12" id="KW-0862">Zinc</keyword>
<feature type="binding site" evidence="12">
    <location>
        <position position="274"/>
    </location>
    <ligand>
        <name>Zn(2+)</name>
        <dbReference type="ChEBI" id="CHEBI:29105"/>
        <note>catalytic</note>
    </ligand>
</feature>
<evidence type="ECO:0000256" key="7">
    <source>
        <dbReference type="ARBA" id="ARBA00022833"/>
    </source>
</evidence>
<gene>
    <name evidence="17" type="ORF">GGQ74_002872</name>
</gene>
<feature type="domain" description="CAAX prenyl protease 1 N-terminal" evidence="16">
    <location>
        <begin position="27"/>
        <end position="201"/>
    </location>
</feature>
<dbReference type="FunFam" id="3.30.2010.10:FF:000002">
    <property type="entry name" value="CAAX prenyl protease"/>
    <property type="match status" value="1"/>
</dbReference>
<dbReference type="CDD" id="cd07343">
    <property type="entry name" value="M48A_Zmpste24p_like"/>
    <property type="match status" value="1"/>
</dbReference>
<evidence type="ECO:0000256" key="10">
    <source>
        <dbReference type="ARBA" id="ARBA00023136"/>
    </source>
</evidence>
<dbReference type="RefSeq" id="WP_167942266.1">
    <property type="nucleotide sequence ID" value="NZ_JAATJA010000004.1"/>
</dbReference>
<comment type="similarity">
    <text evidence="13">Belongs to the peptidase M48 family.</text>
</comment>
<sequence length="431" mass="46623">MNIYLAIVLGSMIAAWAVNTVVAVLNVKALDPRLPQEFAGVYDAQAYAASQRYTRDVARFDVVAETVGLAVGVAFILCGGFPFVDGLARSVGFGPVGTGVVFAAILLLINDVLNLPFSVHRTFVIEERYGFNRTTARTFVLDRLRGWLLTGVIGGPLLAALLWFFNAAGPLAWVWAWLATVTVMAVMHYLAPSLILPLFNTFTPLEPGPLRDAIEDYARRVGFALSGLYVMDGSRRSARSNAFFTGFGKRRRIALFDTLVAAHSPEEIVAVVAHEVGHYRKGHVLRHLALGVARMGAVFLVMSFFLTSPGLHAAFGMDGVSAYAGLVFFLLLFAPVSMVLSVGQNVISRRHEYEADRFAAQTTGRPEALVSALRCLSVDNLSNLTPHPAHVFLNHSHPPVLARIRALRALGAADATARDADLASAVEHRAG</sequence>
<dbReference type="Gene3D" id="3.30.2010.10">
    <property type="entry name" value="Metalloproteases ('zincins'), catalytic domain"/>
    <property type="match status" value="1"/>
</dbReference>
<evidence type="ECO:0000313" key="18">
    <source>
        <dbReference type="Proteomes" id="UP000580856"/>
    </source>
</evidence>
<keyword evidence="5 13" id="KW-0378">Hydrolase</keyword>
<evidence type="ECO:0000256" key="4">
    <source>
        <dbReference type="ARBA" id="ARBA00022723"/>
    </source>
</evidence>
<name>A0A846QUH9_9BACT</name>
<keyword evidence="8 14" id="KW-1133">Transmembrane helix</keyword>
<proteinExistence type="inferred from homology"/>
<evidence type="ECO:0000256" key="5">
    <source>
        <dbReference type="ARBA" id="ARBA00022801"/>
    </source>
</evidence>
<keyword evidence="6" id="KW-0256">Endoplasmic reticulum</keyword>
<feature type="transmembrane region" description="Helical" evidence="14">
    <location>
        <begin position="288"/>
        <end position="308"/>
    </location>
</feature>
<keyword evidence="9 13" id="KW-0482">Metalloprotease</keyword>
<evidence type="ECO:0000256" key="2">
    <source>
        <dbReference type="ARBA" id="ARBA00022670"/>
    </source>
</evidence>
<organism evidence="17 18">
    <name type="scientific">Desulfobaculum xiamenense</name>
    <dbReference type="NCBI Taxonomy" id="995050"/>
    <lineage>
        <taxon>Bacteria</taxon>
        <taxon>Pseudomonadati</taxon>
        <taxon>Thermodesulfobacteriota</taxon>
        <taxon>Desulfovibrionia</taxon>
        <taxon>Desulfovibrionales</taxon>
        <taxon>Desulfovibrionaceae</taxon>
        <taxon>Desulfobaculum</taxon>
    </lineage>
</organism>
<feature type="transmembrane region" description="Helical" evidence="14">
    <location>
        <begin position="147"/>
        <end position="165"/>
    </location>
</feature>
<feature type="transmembrane region" description="Helical" evidence="14">
    <location>
        <begin position="320"/>
        <end position="342"/>
    </location>
</feature>
<comment type="subcellular location">
    <subcellularLocation>
        <location evidence="1">Endoplasmic reticulum membrane</location>
        <topology evidence="1">Multi-pass membrane protein</topology>
    </subcellularLocation>
</comment>
<dbReference type="InterPro" id="IPR027057">
    <property type="entry name" value="CAXX_Prtase_1"/>
</dbReference>
<comment type="caution">
    <text evidence="17">The sequence shown here is derived from an EMBL/GenBank/DDBJ whole genome shotgun (WGS) entry which is preliminary data.</text>
</comment>
<comment type="cofactor">
    <cofactor evidence="12 13">
        <name>Zn(2+)</name>
        <dbReference type="ChEBI" id="CHEBI:29105"/>
    </cofactor>
    <text evidence="12 13">Binds 1 zinc ion per subunit.</text>
</comment>
<dbReference type="EC" id="3.4.24.84" evidence="17"/>
<dbReference type="Proteomes" id="UP000580856">
    <property type="component" value="Unassembled WGS sequence"/>
</dbReference>
<dbReference type="AlphaFoldDB" id="A0A846QUH9"/>
<dbReference type="InterPro" id="IPR001915">
    <property type="entry name" value="Peptidase_M48"/>
</dbReference>
<evidence type="ECO:0000313" key="17">
    <source>
        <dbReference type="EMBL" id="NJB69175.1"/>
    </source>
</evidence>
<dbReference type="Pfam" id="PF16491">
    <property type="entry name" value="Peptidase_M48_N"/>
    <property type="match status" value="1"/>
</dbReference>
<keyword evidence="4 12" id="KW-0479">Metal-binding</keyword>
<evidence type="ECO:0000256" key="1">
    <source>
        <dbReference type="ARBA" id="ARBA00004477"/>
    </source>
</evidence>
<reference evidence="17 18" key="1">
    <citation type="submission" date="2020-03" db="EMBL/GenBank/DDBJ databases">
        <title>Genomic Encyclopedia of Type Strains, Phase IV (KMG-IV): sequencing the most valuable type-strain genomes for metagenomic binning, comparative biology and taxonomic classification.</title>
        <authorList>
            <person name="Goeker M."/>
        </authorList>
    </citation>
    <scope>NUCLEOTIDE SEQUENCE [LARGE SCALE GENOMIC DNA]</scope>
    <source>
        <strain evidence="17 18">DSM 24233</strain>
    </source>
</reference>
<feature type="transmembrane region" description="Helical" evidence="14">
    <location>
        <begin position="62"/>
        <end position="84"/>
    </location>
</feature>
<accession>A0A846QUH9</accession>
<dbReference type="InterPro" id="IPR032456">
    <property type="entry name" value="Peptidase_M48_N"/>
</dbReference>
<evidence type="ECO:0000256" key="3">
    <source>
        <dbReference type="ARBA" id="ARBA00022692"/>
    </source>
</evidence>
<feature type="active site" description="Proton donor" evidence="11">
    <location>
        <position position="356"/>
    </location>
</feature>
<evidence type="ECO:0000259" key="15">
    <source>
        <dbReference type="Pfam" id="PF01435"/>
    </source>
</evidence>
<feature type="transmembrane region" description="Helical" evidence="14">
    <location>
        <begin position="6"/>
        <end position="27"/>
    </location>
</feature>
<keyword evidence="2 13" id="KW-0645">Protease</keyword>
<keyword evidence="10 14" id="KW-0472">Membrane</keyword>
<feature type="binding site" evidence="12">
    <location>
        <position position="352"/>
    </location>
    <ligand>
        <name>Zn(2+)</name>
        <dbReference type="ChEBI" id="CHEBI:29105"/>
        <note>catalytic</note>
    </ligand>
</feature>
<protein>
    <submittedName>
        <fullName evidence="17">STE24 endopeptidase</fullName>
        <ecNumber evidence="17">3.4.24.84</ecNumber>
    </submittedName>
</protein>
<evidence type="ECO:0000256" key="8">
    <source>
        <dbReference type="ARBA" id="ARBA00022989"/>
    </source>
</evidence>
<feature type="transmembrane region" description="Helical" evidence="14">
    <location>
        <begin position="90"/>
        <end position="109"/>
    </location>
</feature>
<evidence type="ECO:0000256" key="9">
    <source>
        <dbReference type="ARBA" id="ARBA00023049"/>
    </source>
</evidence>